<gene>
    <name evidence="4" type="ORF">P8A22_38005</name>
</gene>
<keyword evidence="2" id="KW-0732">Signal</keyword>
<evidence type="ECO:0000259" key="3">
    <source>
        <dbReference type="PROSITE" id="PS51841"/>
    </source>
</evidence>
<dbReference type="InterPro" id="IPR036415">
    <property type="entry name" value="Lamin_tail_dom_sf"/>
</dbReference>
<dbReference type="PROSITE" id="PS51841">
    <property type="entry name" value="LTD"/>
    <property type="match status" value="1"/>
</dbReference>
<name>A0ABY9IJH6_9ACTN</name>
<accession>A0ABY9IJH6</accession>
<protein>
    <submittedName>
        <fullName evidence="4">Lamin tail domain-containing protein</fullName>
    </submittedName>
</protein>
<keyword evidence="4" id="KW-0614">Plasmid</keyword>
<evidence type="ECO:0000313" key="5">
    <source>
        <dbReference type="Proteomes" id="UP001229952"/>
    </source>
</evidence>
<dbReference type="RefSeq" id="WP_306092807.1">
    <property type="nucleotide sequence ID" value="NZ_CP120993.1"/>
</dbReference>
<reference evidence="4 5" key="1">
    <citation type="submission" date="2023-03" db="EMBL/GenBank/DDBJ databases">
        <title>Isolation and description of six Streptomyces strains from soil environments, able to metabolize different microbial glucans.</title>
        <authorList>
            <person name="Widen T."/>
            <person name="Larsbrink J."/>
        </authorList>
    </citation>
    <scope>NUCLEOTIDE SEQUENCE [LARGE SCALE GENOMIC DNA]</scope>
    <source>
        <strain evidence="4 5">Mut2</strain>
        <plasmid evidence="4 5">unnamed1</plasmid>
    </source>
</reference>
<feature type="chain" id="PRO_5047274155" evidence="2">
    <location>
        <begin position="33"/>
        <end position="161"/>
    </location>
</feature>
<dbReference type="Pfam" id="PF00932">
    <property type="entry name" value="LTD"/>
    <property type="match status" value="1"/>
</dbReference>
<dbReference type="SUPFAM" id="SSF74853">
    <property type="entry name" value="Lamin A/C globular tail domain"/>
    <property type="match status" value="1"/>
</dbReference>
<evidence type="ECO:0000313" key="4">
    <source>
        <dbReference type="EMBL" id="WLQ45661.1"/>
    </source>
</evidence>
<feature type="signal peptide" evidence="2">
    <location>
        <begin position="1"/>
        <end position="32"/>
    </location>
</feature>
<geneLocation type="plasmid" evidence="4 5">
    <name>unnamed1</name>
</geneLocation>
<dbReference type="Gene3D" id="2.60.40.1260">
    <property type="entry name" value="Lamin Tail domain"/>
    <property type="match status" value="1"/>
</dbReference>
<dbReference type="InterPro" id="IPR001322">
    <property type="entry name" value="Lamin_tail_dom"/>
</dbReference>
<dbReference type="EMBL" id="CP120993">
    <property type="protein sequence ID" value="WLQ45661.1"/>
    <property type="molecule type" value="Genomic_DNA"/>
</dbReference>
<organism evidence="4 5">
    <name type="scientific">Streptomyces laculatispora</name>
    <dbReference type="NCBI Taxonomy" id="887464"/>
    <lineage>
        <taxon>Bacteria</taxon>
        <taxon>Bacillati</taxon>
        <taxon>Actinomycetota</taxon>
        <taxon>Actinomycetes</taxon>
        <taxon>Kitasatosporales</taxon>
        <taxon>Streptomycetaceae</taxon>
        <taxon>Streptomyces</taxon>
    </lineage>
</organism>
<feature type="domain" description="LTD" evidence="3">
    <location>
        <begin position="38"/>
        <end position="154"/>
    </location>
</feature>
<evidence type="ECO:0000256" key="2">
    <source>
        <dbReference type="SAM" id="SignalP"/>
    </source>
</evidence>
<feature type="region of interest" description="Disordered" evidence="1">
    <location>
        <begin position="140"/>
        <end position="161"/>
    </location>
</feature>
<proteinExistence type="predicted"/>
<dbReference type="Proteomes" id="UP001229952">
    <property type="component" value="Plasmid unnamed1"/>
</dbReference>
<feature type="compositionally biased region" description="Basic and acidic residues" evidence="1">
    <location>
        <begin position="140"/>
        <end position="153"/>
    </location>
</feature>
<evidence type="ECO:0000256" key="1">
    <source>
        <dbReference type="SAM" id="MobiDB-lite"/>
    </source>
</evidence>
<sequence>MTLSASSASRRIAATVLTAGALVSAVALPASAQDHDRHRTQARVVISDVQADSPGWDNGSNRSLNGEWVEITNQSRRAVNLNGWTLRDGDGNRYRFDDVRLAGRATVRIHTGVGRDTRSDLYQDRHDYVWDNYSDTATLRDGRGRTVDTESWGHGRGHHRR</sequence>
<keyword evidence="5" id="KW-1185">Reference proteome</keyword>